<dbReference type="EMBL" id="BARV01045994">
    <property type="protein sequence ID" value="GAI62168.1"/>
    <property type="molecule type" value="Genomic_DNA"/>
</dbReference>
<sequence>DFKGKNLRMMPLMGEVLNENGISTVFLPYAEIIPALERG</sequence>
<protein>
    <submittedName>
        <fullName evidence="1">Uncharacterized protein</fullName>
    </submittedName>
</protein>
<dbReference type="AlphaFoldDB" id="X1Q1R6"/>
<name>X1Q1R6_9ZZZZ</name>
<organism evidence="1">
    <name type="scientific">marine sediment metagenome</name>
    <dbReference type="NCBI Taxonomy" id="412755"/>
    <lineage>
        <taxon>unclassified sequences</taxon>
        <taxon>metagenomes</taxon>
        <taxon>ecological metagenomes</taxon>
    </lineage>
</organism>
<proteinExistence type="predicted"/>
<feature type="non-terminal residue" evidence="1">
    <location>
        <position position="1"/>
    </location>
</feature>
<evidence type="ECO:0000313" key="1">
    <source>
        <dbReference type="EMBL" id="GAI62168.1"/>
    </source>
</evidence>
<reference evidence="1" key="1">
    <citation type="journal article" date="2014" name="Front. Microbiol.">
        <title>High frequency of phylogenetically diverse reductive dehalogenase-homologous genes in deep subseafloor sedimentary metagenomes.</title>
        <authorList>
            <person name="Kawai M."/>
            <person name="Futagami T."/>
            <person name="Toyoda A."/>
            <person name="Takaki Y."/>
            <person name="Nishi S."/>
            <person name="Hori S."/>
            <person name="Arai W."/>
            <person name="Tsubouchi T."/>
            <person name="Morono Y."/>
            <person name="Uchiyama I."/>
            <person name="Ito T."/>
            <person name="Fujiyama A."/>
            <person name="Inagaki F."/>
            <person name="Takami H."/>
        </authorList>
    </citation>
    <scope>NUCLEOTIDE SEQUENCE</scope>
    <source>
        <strain evidence="1">Expedition CK06-06</strain>
    </source>
</reference>
<gene>
    <name evidence="1" type="ORF">S06H3_66963</name>
</gene>
<comment type="caution">
    <text evidence="1">The sequence shown here is derived from an EMBL/GenBank/DDBJ whole genome shotgun (WGS) entry which is preliminary data.</text>
</comment>
<dbReference type="Gene3D" id="3.40.190.170">
    <property type="entry name" value="Bacterial extracellular solute-binding protein, family 7"/>
    <property type="match status" value="1"/>
</dbReference>
<accession>X1Q1R6</accession>
<dbReference type="InterPro" id="IPR038404">
    <property type="entry name" value="TRAP_DctP_sf"/>
</dbReference>
<feature type="non-terminal residue" evidence="1">
    <location>
        <position position="39"/>
    </location>
</feature>